<dbReference type="RefSeq" id="WP_155352507.1">
    <property type="nucleotide sequence ID" value="NZ_BAAAHL010000029.1"/>
</dbReference>
<accession>A0A5M3WFC5</accession>
<evidence type="ECO:0008006" key="3">
    <source>
        <dbReference type="Google" id="ProtNLM"/>
    </source>
</evidence>
<protein>
    <recommendedName>
        <fullName evidence="3">Antitoxin</fullName>
    </recommendedName>
</protein>
<organism evidence="1 2">
    <name type="scientific">Acrocarpospora macrocephala</name>
    <dbReference type="NCBI Taxonomy" id="150177"/>
    <lineage>
        <taxon>Bacteria</taxon>
        <taxon>Bacillati</taxon>
        <taxon>Actinomycetota</taxon>
        <taxon>Actinomycetes</taxon>
        <taxon>Streptosporangiales</taxon>
        <taxon>Streptosporangiaceae</taxon>
        <taxon>Acrocarpospora</taxon>
    </lineage>
</organism>
<gene>
    <name evidence="1" type="ORF">Amac_003670</name>
</gene>
<reference evidence="1 2" key="1">
    <citation type="submission" date="2019-10" db="EMBL/GenBank/DDBJ databases">
        <title>Whole genome shotgun sequence of Acrocarpospora macrocephala NBRC 16266.</title>
        <authorList>
            <person name="Ichikawa N."/>
            <person name="Kimura A."/>
            <person name="Kitahashi Y."/>
            <person name="Komaki H."/>
            <person name="Oguchi A."/>
        </authorList>
    </citation>
    <scope>NUCLEOTIDE SEQUENCE [LARGE SCALE GENOMIC DNA]</scope>
    <source>
        <strain evidence="1 2">NBRC 16266</strain>
    </source>
</reference>
<dbReference type="Proteomes" id="UP000331127">
    <property type="component" value="Unassembled WGS sequence"/>
</dbReference>
<name>A0A5M3WFC5_9ACTN</name>
<dbReference type="AlphaFoldDB" id="A0A5M3WFC5"/>
<evidence type="ECO:0000313" key="1">
    <source>
        <dbReference type="EMBL" id="GES06772.1"/>
    </source>
</evidence>
<evidence type="ECO:0000313" key="2">
    <source>
        <dbReference type="Proteomes" id="UP000331127"/>
    </source>
</evidence>
<sequence>MDDLDISQAADKLNDLAHGALLRGDIRFIRDEAGRRIAAVVPVSIAEQALRLRAEAEAVEVESPV</sequence>
<comment type="caution">
    <text evidence="1">The sequence shown here is derived from an EMBL/GenBank/DDBJ whole genome shotgun (WGS) entry which is preliminary data.</text>
</comment>
<keyword evidence="2" id="KW-1185">Reference proteome</keyword>
<dbReference type="EMBL" id="BLAE01000004">
    <property type="protein sequence ID" value="GES06772.1"/>
    <property type="molecule type" value="Genomic_DNA"/>
</dbReference>
<proteinExistence type="predicted"/>